<evidence type="ECO:0000259" key="1">
    <source>
        <dbReference type="Pfam" id="PF01156"/>
    </source>
</evidence>
<reference evidence="2 3" key="1">
    <citation type="submission" date="2020-08" db="EMBL/GenBank/DDBJ databases">
        <title>Genomic Encyclopedia of Type Strains, Phase IV (KMG-IV): sequencing the most valuable type-strain genomes for metagenomic binning, comparative biology and taxonomic classification.</title>
        <authorList>
            <person name="Goeker M."/>
        </authorList>
    </citation>
    <scope>NUCLEOTIDE SEQUENCE [LARGE SCALE GENOMIC DNA]</scope>
    <source>
        <strain evidence="2 3">DSM 102983</strain>
    </source>
</reference>
<keyword evidence="3" id="KW-1185">Reference proteome</keyword>
<dbReference type="Proteomes" id="UP000533637">
    <property type="component" value="Unassembled WGS sequence"/>
</dbReference>
<dbReference type="EMBL" id="JACHOC010000002">
    <property type="protein sequence ID" value="MBB4621209.1"/>
    <property type="molecule type" value="Genomic_DNA"/>
</dbReference>
<dbReference type="CDD" id="cd02652">
    <property type="entry name" value="nuc_hydro_2"/>
    <property type="match status" value="1"/>
</dbReference>
<comment type="caution">
    <text evidence="2">The sequence shown here is derived from an EMBL/GenBank/DDBJ whole genome shotgun (WGS) entry which is preliminary data.</text>
</comment>
<feature type="domain" description="Inosine/uridine-preferring nucleoside hydrolase" evidence="1">
    <location>
        <begin position="35"/>
        <end position="278"/>
    </location>
</feature>
<dbReference type="SUPFAM" id="SSF53590">
    <property type="entry name" value="Nucleoside hydrolase"/>
    <property type="match status" value="1"/>
</dbReference>
<sequence>MKQSFLLICVLSLLVACNGTEKKATQEAAVQPVNLILDTDLGPDYDDVGAMAVMHALADSGYVNILATLSSNHDELVIPCIEVLNIYFNRPDIPLGAPKSEGGVTMTSGHKIKWTEILPAKYPHKTKKTSDAPDAVQVYRKILSSQPDGSVVICTVGFFTNLKDLLLSAGDEYSPLSGKELVAKKVKRVVAMAGLFPQGREFNVLCDTPASKVVAEQWPTEIVFSGFEIGNVIFTGKKLVASDIDNSPVKDTYAQCFAEGDPDGRMSWDLTAVLVAIKGYEPYYNVERGIFKVIDEEGSNTWIPDENGRDLRLIEKVPASQMAALLDNYMMHQPVLK</sequence>
<dbReference type="Gene3D" id="3.90.245.10">
    <property type="entry name" value="Ribonucleoside hydrolase-like"/>
    <property type="match status" value="1"/>
</dbReference>
<protein>
    <submittedName>
        <fullName evidence="2">Inosine-uridine nucleoside N-ribohydrolase</fullName>
    </submittedName>
</protein>
<evidence type="ECO:0000313" key="3">
    <source>
        <dbReference type="Proteomes" id="UP000533637"/>
    </source>
</evidence>
<gene>
    <name evidence="2" type="ORF">GGQ57_001103</name>
</gene>
<proteinExistence type="predicted"/>
<evidence type="ECO:0000313" key="2">
    <source>
        <dbReference type="EMBL" id="MBB4621209.1"/>
    </source>
</evidence>
<name>A0ABR6KK73_9BACT</name>
<organism evidence="2 3">
    <name type="scientific">Parabacteroides faecis</name>
    <dbReference type="NCBI Taxonomy" id="1217282"/>
    <lineage>
        <taxon>Bacteria</taxon>
        <taxon>Pseudomonadati</taxon>
        <taxon>Bacteroidota</taxon>
        <taxon>Bacteroidia</taxon>
        <taxon>Bacteroidales</taxon>
        <taxon>Tannerellaceae</taxon>
        <taxon>Parabacteroides</taxon>
    </lineage>
</organism>
<dbReference type="RefSeq" id="WP_183669412.1">
    <property type="nucleotide sequence ID" value="NZ_BMPB01000003.1"/>
</dbReference>
<accession>A0ABR6KK73</accession>
<dbReference type="InterPro" id="IPR036452">
    <property type="entry name" value="Ribo_hydro-like"/>
</dbReference>
<dbReference type="Pfam" id="PF01156">
    <property type="entry name" value="IU_nuc_hydro"/>
    <property type="match status" value="1"/>
</dbReference>
<dbReference type="PANTHER" id="PTHR43264:SF1">
    <property type="entry name" value="INOSINE_URIDINE-PREFERRING NUCLEOSIDE HYDROLASE DOMAIN-CONTAINING PROTEIN"/>
    <property type="match status" value="1"/>
</dbReference>
<dbReference type="PROSITE" id="PS51257">
    <property type="entry name" value="PROKAR_LIPOPROTEIN"/>
    <property type="match status" value="1"/>
</dbReference>
<dbReference type="PANTHER" id="PTHR43264">
    <property type="match status" value="1"/>
</dbReference>
<dbReference type="InterPro" id="IPR001910">
    <property type="entry name" value="Inosine/uridine_hydrolase_dom"/>
</dbReference>